<keyword evidence="1" id="KW-0560">Oxidoreductase</keyword>
<comment type="caution">
    <text evidence="3">The sequence shown here is derived from an EMBL/GenBank/DDBJ whole genome shotgun (WGS) entry which is preliminary data.</text>
</comment>
<dbReference type="InterPro" id="IPR023210">
    <property type="entry name" value="NADP_OxRdtase_dom"/>
</dbReference>
<dbReference type="FunFam" id="3.20.20.100:FF:000004">
    <property type="entry name" value="Oxidoreductase, aldo/keto reductase"/>
    <property type="match status" value="1"/>
</dbReference>
<dbReference type="InterPro" id="IPR050523">
    <property type="entry name" value="AKR_Detox_Biosynth"/>
</dbReference>
<reference evidence="3 4" key="1">
    <citation type="submission" date="2017-09" db="EMBL/GenBank/DDBJ databases">
        <title>Depth-based differentiation of microbial function through sediment-hosted aquifers and enrichment of novel symbionts in the deep terrestrial subsurface.</title>
        <authorList>
            <person name="Probst A.J."/>
            <person name="Ladd B."/>
            <person name="Jarett J.K."/>
            <person name="Geller-Mcgrath D.E."/>
            <person name="Sieber C.M."/>
            <person name="Emerson J.B."/>
            <person name="Anantharaman K."/>
            <person name="Thomas B.C."/>
            <person name="Malmstrom R."/>
            <person name="Stieglmeier M."/>
            <person name="Klingl A."/>
            <person name="Woyke T."/>
            <person name="Ryan C.M."/>
            <person name="Banfield J.F."/>
        </authorList>
    </citation>
    <scope>NUCLEOTIDE SEQUENCE [LARGE SCALE GENOMIC DNA]</scope>
    <source>
        <strain evidence="3">CG11_big_fil_rev_8_21_14_0_20_45_26</strain>
    </source>
</reference>
<dbReference type="GO" id="GO:0016491">
    <property type="term" value="F:oxidoreductase activity"/>
    <property type="evidence" value="ECO:0007669"/>
    <property type="project" value="UniProtKB-KW"/>
</dbReference>
<dbReference type="GO" id="GO:0005829">
    <property type="term" value="C:cytosol"/>
    <property type="evidence" value="ECO:0007669"/>
    <property type="project" value="TreeGrafter"/>
</dbReference>
<dbReference type="InterPro" id="IPR036812">
    <property type="entry name" value="NAD(P)_OxRdtase_dom_sf"/>
</dbReference>
<organism evidence="3 4">
    <name type="scientific">Candidatus Abzuiibacterium crystallinum</name>
    <dbReference type="NCBI Taxonomy" id="1974748"/>
    <lineage>
        <taxon>Bacteria</taxon>
        <taxon>Pseudomonadati</taxon>
        <taxon>Candidatus Omnitrophota</taxon>
        <taxon>Candidatus Abzuiibacterium</taxon>
    </lineage>
</organism>
<accession>A0A2H0LRM7</accession>
<dbReference type="Gene3D" id="3.20.20.100">
    <property type="entry name" value="NADP-dependent oxidoreductase domain"/>
    <property type="match status" value="1"/>
</dbReference>
<gene>
    <name evidence="3" type="ORF">COV74_02070</name>
</gene>
<proteinExistence type="predicted"/>
<sequence length="329" mass="36255">MKHNQLGRSGLSVSDLCFGCMTFGNNQWGAGNLNEKESTELVSIALDGGINFFDTADAYAFGESETFLGKALQKRRDKAVIATKVRIAMSDDPNDGGLSRRHILKSCEASLKRLGTDRIDLYQIHGWDYQTPFEETLAALDQLVKQGKVIYIGASNLAAWQLAKGLGLQRENIWARFVSLQPYYSLACRDIEHELVPLCLDSGVGILPWSPLAGGLLSGKYRHGGTGRKTGPLSSFPPVDMKQADQILDVLEQMAEARHAGCAEIALAWTRMQPGISSVIIGARTPEQLKANLKASAIELTQAELEALDRASRLREPYPQWMIRHQNSR</sequence>
<dbReference type="SUPFAM" id="SSF51430">
    <property type="entry name" value="NAD(P)-linked oxidoreductase"/>
    <property type="match status" value="1"/>
</dbReference>
<protein>
    <submittedName>
        <fullName evidence="3">Aldo/keto reductase</fullName>
    </submittedName>
</protein>
<dbReference type="EMBL" id="PCVY01000020">
    <property type="protein sequence ID" value="PIQ87093.1"/>
    <property type="molecule type" value="Genomic_DNA"/>
</dbReference>
<feature type="domain" description="NADP-dependent oxidoreductase" evidence="2">
    <location>
        <begin position="16"/>
        <end position="311"/>
    </location>
</feature>
<evidence type="ECO:0000313" key="3">
    <source>
        <dbReference type="EMBL" id="PIQ87093.1"/>
    </source>
</evidence>
<evidence type="ECO:0000256" key="1">
    <source>
        <dbReference type="ARBA" id="ARBA00023002"/>
    </source>
</evidence>
<dbReference type="PANTHER" id="PTHR43364:SF4">
    <property type="entry name" value="NAD(P)-LINKED OXIDOREDUCTASE SUPERFAMILY PROTEIN"/>
    <property type="match status" value="1"/>
</dbReference>
<dbReference type="Pfam" id="PF00248">
    <property type="entry name" value="Aldo_ket_red"/>
    <property type="match status" value="1"/>
</dbReference>
<name>A0A2H0LRM7_9BACT</name>
<evidence type="ECO:0000259" key="2">
    <source>
        <dbReference type="Pfam" id="PF00248"/>
    </source>
</evidence>
<dbReference type="AlphaFoldDB" id="A0A2H0LRM7"/>
<evidence type="ECO:0000313" key="4">
    <source>
        <dbReference type="Proteomes" id="UP000230859"/>
    </source>
</evidence>
<dbReference type="PANTHER" id="PTHR43364">
    <property type="entry name" value="NADH-SPECIFIC METHYLGLYOXAL REDUCTASE-RELATED"/>
    <property type="match status" value="1"/>
</dbReference>
<dbReference type="CDD" id="cd19091">
    <property type="entry name" value="AKR_PsAKR"/>
    <property type="match status" value="1"/>
</dbReference>
<dbReference type="Proteomes" id="UP000230859">
    <property type="component" value="Unassembled WGS sequence"/>
</dbReference>